<dbReference type="Proteomes" id="UP001595444">
    <property type="component" value="Unassembled WGS sequence"/>
</dbReference>
<reference evidence="4" key="1">
    <citation type="journal article" date="2019" name="Int. J. Syst. Evol. Microbiol.">
        <title>The Global Catalogue of Microorganisms (GCM) 10K type strain sequencing project: providing services to taxonomists for standard genome sequencing and annotation.</title>
        <authorList>
            <consortium name="The Broad Institute Genomics Platform"/>
            <consortium name="The Broad Institute Genome Sequencing Center for Infectious Disease"/>
            <person name="Wu L."/>
            <person name="Ma J."/>
        </authorList>
    </citation>
    <scope>NUCLEOTIDE SEQUENCE [LARGE SCALE GENOMIC DNA]</scope>
    <source>
        <strain evidence="4">KCTC 62164</strain>
    </source>
</reference>
<dbReference type="Pfam" id="PF12804">
    <property type="entry name" value="NTP_transf_3"/>
    <property type="match status" value="1"/>
</dbReference>
<evidence type="ECO:0000313" key="3">
    <source>
        <dbReference type="EMBL" id="MFC3052525.1"/>
    </source>
</evidence>
<dbReference type="SUPFAM" id="SSF56784">
    <property type="entry name" value="HAD-like"/>
    <property type="match status" value="1"/>
</dbReference>
<proteinExistence type="predicted"/>
<dbReference type="InterPro" id="IPR029044">
    <property type="entry name" value="Nucleotide-diphossugar_trans"/>
</dbReference>
<dbReference type="RefSeq" id="WP_194213812.1">
    <property type="nucleotide sequence ID" value="NZ_CP061205.1"/>
</dbReference>
<dbReference type="GO" id="GO:0016787">
    <property type="term" value="F:hydrolase activity"/>
    <property type="evidence" value="ECO:0007669"/>
    <property type="project" value="UniProtKB-KW"/>
</dbReference>
<dbReference type="InterPro" id="IPR036412">
    <property type="entry name" value="HAD-like_sf"/>
</dbReference>
<organism evidence="3 4">
    <name type="scientific">Kordiimonas pumila</name>
    <dbReference type="NCBI Taxonomy" id="2161677"/>
    <lineage>
        <taxon>Bacteria</taxon>
        <taxon>Pseudomonadati</taxon>
        <taxon>Pseudomonadota</taxon>
        <taxon>Alphaproteobacteria</taxon>
        <taxon>Kordiimonadales</taxon>
        <taxon>Kordiimonadaceae</taxon>
        <taxon>Kordiimonas</taxon>
    </lineage>
</organism>
<dbReference type="EMBL" id="JBHRSL010000010">
    <property type="protein sequence ID" value="MFC3052525.1"/>
    <property type="molecule type" value="Genomic_DNA"/>
</dbReference>
<protein>
    <submittedName>
        <fullName evidence="3">HAD-IB family hydrolase</fullName>
    </submittedName>
</protein>
<name>A0ABV7D6M4_9PROT</name>
<dbReference type="Gene3D" id="3.40.50.1000">
    <property type="entry name" value="HAD superfamily/HAD-like"/>
    <property type="match status" value="1"/>
</dbReference>
<sequence length="541" mass="59234">MNELTLTAPDIGYALGGADTVCIKAVLPQNKVQSFTAIILAGKRRGTDPVAAHAGTLSKAHVPLHGKPMIRYVMDALCQSGAVKTIVVVGDDAVQMAHDITLCQQQYPSVQCVFMGAGVGISGSLKSVMNRFGKVNPYLVTTADNPLLTPATVAEFIGGADKDAALAIGFVDQNTIEAAYPASKRTYLKFQDKSVSGANLFIMKAGQVEPALDFWQALEQNRKKPWQMIKAFGPKVLLGMLFQKLSLQHAFEAAGKIAGCSVSAYCLSSAEAAMDVDSVSDYYISETILMTRMKEQATSPVTAFCPLAGEQRNPCLHAIDARNHIAVFDLDRTITRGGTFTPFLLSTRKTLWGKAALFAKLFRHMISYRMGHISRTELKSRMLAVALKGQTEAGITKHADSYVKYTLDYNVRKECINAIKQHKITGNRLVLATASIDIYATLFARYLGFDEVICTETAFVGSRDTLTLKGENCYNVEKAKRVIDALLAGGNRQRADVFVSFYSDHHTDMALLDWADRPFVVSPDLKTYALAVIRQMKIVNW</sequence>
<dbReference type="SUPFAM" id="SSF53448">
    <property type="entry name" value="Nucleotide-diphospho-sugar transferases"/>
    <property type="match status" value="1"/>
</dbReference>
<evidence type="ECO:0000313" key="4">
    <source>
        <dbReference type="Proteomes" id="UP001595444"/>
    </source>
</evidence>
<comment type="caution">
    <text evidence="3">The sequence shown here is derived from an EMBL/GenBank/DDBJ whole genome shotgun (WGS) entry which is preliminary data.</text>
</comment>
<dbReference type="Gene3D" id="3.90.550.10">
    <property type="entry name" value="Spore Coat Polysaccharide Biosynthesis Protein SpsA, Chain A"/>
    <property type="match status" value="1"/>
</dbReference>
<feature type="domain" description="MobA-like NTP transferase" evidence="2">
    <location>
        <begin position="53"/>
        <end position="174"/>
    </location>
</feature>
<keyword evidence="1" id="KW-0460">Magnesium</keyword>
<keyword evidence="4" id="KW-1185">Reference proteome</keyword>
<evidence type="ECO:0000259" key="2">
    <source>
        <dbReference type="Pfam" id="PF12804"/>
    </source>
</evidence>
<dbReference type="InterPro" id="IPR006385">
    <property type="entry name" value="HAD_hydro_SerB1"/>
</dbReference>
<accession>A0ABV7D6M4</accession>
<dbReference type="NCBIfam" id="TIGR01490">
    <property type="entry name" value="HAD-SF-IB-hyp1"/>
    <property type="match status" value="1"/>
</dbReference>
<dbReference type="NCBIfam" id="TIGR01488">
    <property type="entry name" value="HAD-SF-IB"/>
    <property type="match status" value="1"/>
</dbReference>
<evidence type="ECO:0000256" key="1">
    <source>
        <dbReference type="ARBA" id="ARBA00022842"/>
    </source>
</evidence>
<dbReference type="InterPro" id="IPR025877">
    <property type="entry name" value="MobA-like_NTP_Trfase"/>
</dbReference>
<dbReference type="Pfam" id="PF12710">
    <property type="entry name" value="HAD"/>
    <property type="match status" value="1"/>
</dbReference>
<keyword evidence="3" id="KW-0378">Hydrolase</keyword>
<dbReference type="Gene3D" id="1.20.1440.100">
    <property type="entry name" value="SG protein - dephosphorylation function"/>
    <property type="match status" value="1"/>
</dbReference>
<gene>
    <name evidence="3" type="ORF">ACFOKA_11485</name>
</gene>
<dbReference type="InterPro" id="IPR023214">
    <property type="entry name" value="HAD_sf"/>
</dbReference>